<accession>A0A5S6Q6Z3</accession>
<evidence type="ECO:0000256" key="8">
    <source>
        <dbReference type="ARBA" id="ARBA00048679"/>
    </source>
</evidence>
<dbReference type="Gene3D" id="1.10.510.10">
    <property type="entry name" value="Transferase(Phosphotransferase) domain 1"/>
    <property type="match status" value="2"/>
</dbReference>
<evidence type="ECO:0000313" key="11">
    <source>
        <dbReference type="WBParaSite" id="TMUE_1000002925.1"/>
    </source>
</evidence>
<proteinExistence type="predicted"/>
<keyword evidence="3" id="KW-0808">Transferase</keyword>
<evidence type="ECO:0000256" key="4">
    <source>
        <dbReference type="ARBA" id="ARBA00022741"/>
    </source>
</evidence>
<dbReference type="EC" id="2.7.11.1" evidence="1"/>
<dbReference type="GO" id="GO:0005634">
    <property type="term" value="C:nucleus"/>
    <property type="evidence" value="ECO:0007669"/>
    <property type="project" value="TreeGrafter"/>
</dbReference>
<dbReference type="STRING" id="70415.A0A5S6Q6Z3"/>
<name>A0A5S6Q6Z3_TRIMR</name>
<reference evidence="11" key="1">
    <citation type="submission" date="2019-12" db="UniProtKB">
        <authorList>
            <consortium name="WormBaseParasite"/>
        </authorList>
    </citation>
    <scope>IDENTIFICATION</scope>
</reference>
<organism evidence="10 11">
    <name type="scientific">Trichuris muris</name>
    <name type="common">Mouse whipworm</name>
    <dbReference type="NCBI Taxonomy" id="70415"/>
    <lineage>
        <taxon>Eukaryota</taxon>
        <taxon>Metazoa</taxon>
        <taxon>Ecdysozoa</taxon>
        <taxon>Nematoda</taxon>
        <taxon>Enoplea</taxon>
        <taxon>Dorylaimia</taxon>
        <taxon>Trichinellida</taxon>
        <taxon>Trichuridae</taxon>
        <taxon>Trichuris</taxon>
    </lineage>
</organism>
<comment type="catalytic activity">
    <reaction evidence="7">
        <text>L-threonyl-[protein] + ATP = O-phospho-L-threonyl-[protein] + ADP + H(+)</text>
        <dbReference type="Rhea" id="RHEA:46608"/>
        <dbReference type="Rhea" id="RHEA-COMP:11060"/>
        <dbReference type="Rhea" id="RHEA-COMP:11605"/>
        <dbReference type="ChEBI" id="CHEBI:15378"/>
        <dbReference type="ChEBI" id="CHEBI:30013"/>
        <dbReference type="ChEBI" id="CHEBI:30616"/>
        <dbReference type="ChEBI" id="CHEBI:61977"/>
        <dbReference type="ChEBI" id="CHEBI:456216"/>
        <dbReference type="EC" id="2.7.11.1"/>
    </reaction>
</comment>
<evidence type="ECO:0000256" key="3">
    <source>
        <dbReference type="ARBA" id="ARBA00022679"/>
    </source>
</evidence>
<evidence type="ECO:0000259" key="9">
    <source>
        <dbReference type="PROSITE" id="PS50011"/>
    </source>
</evidence>
<dbReference type="InterPro" id="IPR045216">
    <property type="entry name" value="CK2_alpha"/>
</dbReference>
<evidence type="ECO:0000256" key="1">
    <source>
        <dbReference type="ARBA" id="ARBA00012513"/>
    </source>
</evidence>
<dbReference type="Pfam" id="PF00069">
    <property type="entry name" value="Pkinase"/>
    <property type="match status" value="2"/>
</dbReference>
<keyword evidence="6" id="KW-0067">ATP-binding</keyword>
<dbReference type="Proteomes" id="UP000046395">
    <property type="component" value="Unassembled WGS sequence"/>
</dbReference>
<keyword evidence="10" id="KW-1185">Reference proteome</keyword>
<keyword evidence="4" id="KW-0547">Nucleotide-binding</keyword>
<dbReference type="AlphaFoldDB" id="A0A5S6Q6Z3"/>
<comment type="catalytic activity">
    <reaction evidence="8">
        <text>L-seryl-[protein] + ATP = O-phospho-L-seryl-[protein] + ADP + H(+)</text>
        <dbReference type="Rhea" id="RHEA:17989"/>
        <dbReference type="Rhea" id="RHEA-COMP:9863"/>
        <dbReference type="Rhea" id="RHEA-COMP:11604"/>
        <dbReference type="ChEBI" id="CHEBI:15378"/>
        <dbReference type="ChEBI" id="CHEBI:29999"/>
        <dbReference type="ChEBI" id="CHEBI:30616"/>
        <dbReference type="ChEBI" id="CHEBI:83421"/>
        <dbReference type="ChEBI" id="CHEBI:456216"/>
        <dbReference type="EC" id="2.7.11.1"/>
    </reaction>
</comment>
<dbReference type="GO" id="GO:0051726">
    <property type="term" value="P:regulation of cell cycle"/>
    <property type="evidence" value="ECO:0007669"/>
    <property type="project" value="TreeGrafter"/>
</dbReference>
<dbReference type="PANTHER" id="PTHR24054">
    <property type="entry name" value="CASEIN KINASE II SUBUNIT ALPHA"/>
    <property type="match status" value="1"/>
</dbReference>
<dbReference type="InterPro" id="IPR011009">
    <property type="entry name" value="Kinase-like_dom_sf"/>
</dbReference>
<dbReference type="InterPro" id="IPR000719">
    <property type="entry name" value="Prot_kinase_dom"/>
</dbReference>
<keyword evidence="5" id="KW-0418">Kinase</keyword>
<evidence type="ECO:0000313" key="10">
    <source>
        <dbReference type="Proteomes" id="UP000046395"/>
    </source>
</evidence>
<dbReference type="GO" id="GO:0005956">
    <property type="term" value="C:protein kinase CK2 complex"/>
    <property type="evidence" value="ECO:0007669"/>
    <property type="project" value="TreeGrafter"/>
</dbReference>
<keyword evidence="2" id="KW-0723">Serine/threonine-protein kinase</keyword>
<protein>
    <recommendedName>
        <fullName evidence="1">non-specific serine/threonine protein kinase</fullName>
        <ecNumber evidence="1">2.7.11.1</ecNumber>
    </recommendedName>
</protein>
<dbReference type="PANTHER" id="PTHR24054:SF0">
    <property type="entry name" value="CASEIN KINASE II SUBUNIT ALPHA"/>
    <property type="match status" value="1"/>
</dbReference>
<dbReference type="Gene3D" id="3.30.200.20">
    <property type="entry name" value="Phosphorylase Kinase, domain 1"/>
    <property type="match status" value="2"/>
</dbReference>
<dbReference type="WBParaSite" id="TMUE_1000002925.1">
    <property type="protein sequence ID" value="TMUE_1000002925.1"/>
    <property type="gene ID" value="WBGene00294513"/>
</dbReference>
<sequence>MTLLDVVKLKHPAVPAIVCDDISSTNMREFCLCLSYDEILYYPFSLLETLHFYHSHGIMHRGVKPNDIVVNMKQKRMQLIDFGLSDYYLPGKAYQVNVGTRYYKEPELLVGYKYSKPTRTVRIKREESILESLREDMNIMTLLDIVKLKHPAVPAIVCDDISSTNMREFYFCLSYEEILYYPFSLLETLHFYHSHGIMHRNVKPSNIVVNMKQKRVHSKTMLLE</sequence>
<evidence type="ECO:0000256" key="5">
    <source>
        <dbReference type="ARBA" id="ARBA00022777"/>
    </source>
</evidence>
<feature type="domain" description="Protein kinase" evidence="9">
    <location>
        <begin position="1"/>
        <end position="224"/>
    </location>
</feature>
<dbReference type="PROSITE" id="PS50011">
    <property type="entry name" value="PROTEIN_KINASE_DOM"/>
    <property type="match status" value="1"/>
</dbReference>
<dbReference type="GO" id="GO:0005524">
    <property type="term" value="F:ATP binding"/>
    <property type="evidence" value="ECO:0007669"/>
    <property type="project" value="UniProtKB-KW"/>
</dbReference>
<evidence type="ECO:0000256" key="2">
    <source>
        <dbReference type="ARBA" id="ARBA00022527"/>
    </source>
</evidence>
<dbReference type="SUPFAM" id="SSF56112">
    <property type="entry name" value="Protein kinase-like (PK-like)"/>
    <property type="match status" value="2"/>
</dbReference>
<dbReference type="GO" id="GO:0005829">
    <property type="term" value="C:cytosol"/>
    <property type="evidence" value="ECO:0007669"/>
    <property type="project" value="TreeGrafter"/>
</dbReference>
<dbReference type="GO" id="GO:0004674">
    <property type="term" value="F:protein serine/threonine kinase activity"/>
    <property type="evidence" value="ECO:0007669"/>
    <property type="project" value="UniProtKB-KW"/>
</dbReference>
<evidence type="ECO:0000256" key="7">
    <source>
        <dbReference type="ARBA" id="ARBA00047899"/>
    </source>
</evidence>
<evidence type="ECO:0000256" key="6">
    <source>
        <dbReference type="ARBA" id="ARBA00022840"/>
    </source>
</evidence>